<reference evidence="3 4" key="2">
    <citation type="journal article" date="2012" name="Proc. Natl. Acad. Sci. U.S.A.">
        <title>Gain and loss of multiple functionally related, horizontally transferred genes in the reduced genomes of two microsporidian parasites.</title>
        <authorList>
            <person name="Pombert J.-F."/>
            <person name="Selman M."/>
            <person name="Burki F."/>
            <person name="Bardell F.T."/>
            <person name="Farinelli L."/>
            <person name="Solter L.F."/>
            <person name="Whitman D.W."/>
            <person name="Weiss L.M."/>
            <person name="Corradi N."/>
            <person name="Keeling P.J."/>
        </authorList>
    </citation>
    <scope>NUCLEOTIDE SEQUENCE [LARGE SCALE GENOMIC DNA]</scope>
    <source>
        <strain evidence="3 4">ATCC 50506</strain>
    </source>
</reference>
<dbReference type="SUPFAM" id="SSF55073">
    <property type="entry name" value="Nucleotide cyclase"/>
    <property type="match status" value="1"/>
</dbReference>
<accession>E0S7L7</accession>
<dbReference type="VEuPathDB" id="MicrosporidiaDB:Eint_060890"/>
<dbReference type="InterPro" id="IPR050697">
    <property type="entry name" value="Adenylyl/Guanylyl_Cyclase_3/4"/>
</dbReference>
<dbReference type="PANTHER" id="PTHR43081:SF1">
    <property type="entry name" value="ADENYLATE CYCLASE, TERMINAL-DIFFERENTIATION SPECIFIC"/>
    <property type="match status" value="1"/>
</dbReference>
<dbReference type="GO" id="GO:0009190">
    <property type="term" value="P:cyclic nucleotide biosynthetic process"/>
    <property type="evidence" value="ECO:0007669"/>
    <property type="project" value="InterPro"/>
</dbReference>
<name>E0S7L7_ENCIT</name>
<evidence type="ECO:0000259" key="2">
    <source>
        <dbReference type="PROSITE" id="PS50125"/>
    </source>
</evidence>
<dbReference type="AlphaFoldDB" id="E0S7L7"/>
<organism evidence="3 4">
    <name type="scientific">Encephalitozoon intestinalis (strain ATCC 50506)</name>
    <name type="common">Microsporidian parasite</name>
    <name type="synonym">Septata intestinalis</name>
    <dbReference type="NCBI Taxonomy" id="876142"/>
    <lineage>
        <taxon>Eukaryota</taxon>
        <taxon>Fungi</taxon>
        <taxon>Fungi incertae sedis</taxon>
        <taxon>Microsporidia</taxon>
        <taxon>Unikaryonidae</taxon>
        <taxon>Encephalitozoon</taxon>
    </lineage>
</organism>
<dbReference type="RefSeq" id="XP_003073056.1">
    <property type="nucleotide sequence ID" value="XM_003073010.1"/>
</dbReference>
<dbReference type="HOGENOM" id="CLU_1050098_0_0_1"/>
<evidence type="ECO:0000313" key="4">
    <source>
        <dbReference type="Proteomes" id="UP000002313"/>
    </source>
</evidence>
<dbReference type="EMBL" id="CP001947">
    <property type="protein sequence ID" value="ADM11696.1"/>
    <property type="molecule type" value="Genomic_DNA"/>
</dbReference>
<proteinExistence type="predicted"/>
<evidence type="ECO:0000313" key="3">
    <source>
        <dbReference type="EMBL" id="ADM11696.1"/>
    </source>
</evidence>
<dbReference type="OrthoDB" id="2191719at2759"/>
<dbReference type="GO" id="GO:0035556">
    <property type="term" value="P:intracellular signal transduction"/>
    <property type="evidence" value="ECO:0007669"/>
    <property type="project" value="InterPro"/>
</dbReference>
<dbReference type="Gene3D" id="3.30.70.1230">
    <property type="entry name" value="Nucleotide cyclase"/>
    <property type="match status" value="1"/>
</dbReference>
<feature type="domain" description="Guanylate cyclase" evidence="2">
    <location>
        <begin position="103"/>
        <end position="232"/>
    </location>
</feature>
<dbReference type="InterPro" id="IPR029787">
    <property type="entry name" value="Nucleotide_cyclase"/>
</dbReference>
<keyword evidence="1" id="KW-1133">Transmembrane helix</keyword>
<dbReference type="GeneID" id="9699378"/>
<gene>
    <name evidence="3" type="ORF">Eint_060890</name>
</gene>
<protein>
    <submittedName>
        <fullName evidence="3">Class 3 adenyl cyclase-like protein</fullName>
    </submittedName>
</protein>
<dbReference type="PANTHER" id="PTHR43081">
    <property type="entry name" value="ADENYLATE CYCLASE, TERMINAL-DIFFERENTIATION SPECIFIC-RELATED"/>
    <property type="match status" value="1"/>
</dbReference>
<feature type="transmembrane region" description="Helical" evidence="1">
    <location>
        <begin position="36"/>
        <end position="58"/>
    </location>
</feature>
<keyword evidence="4" id="KW-1185">Reference proteome</keyword>
<keyword evidence="1" id="KW-0812">Transmembrane</keyword>
<keyword evidence="1" id="KW-0472">Membrane</keyword>
<dbReference type="KEGG" id="ein:Eint_060890"/>
<sequence length="263" mass="30439">MLKNNMTLILQLVAYSFRMHTQMIACAIWVAINPVWILGSVFCGFKVGIIDGVKCMLISRSQGKEPLKIKKMEVPQGKKGGKLCYRKYISRRIPRRFLQGNLILVITDIVDSSNLWNCFPDAMNRTIVFHDEIARRLCKEHGGLEVRNEGDSFLFVFTDIPNALDFSIEFYREIKCISSNLKNLYYEESGDRKTDLLPIGIRIAVSKGHIMVRHNEFLEIYGDVVEKTFEMLNHSNRNICILENCLIPDYSWNAKKHLFCIHK</sequence>
<dbReference type="InterPro" id="IPR001054">
    <property type="entry name" value="A/G_cyclase"/>
</dbReference>
<dbReference type="Proteomes" id="UP000002313">
    <property type="component" value="Chromosome VI"/>
</dbReference>
<dbReference type="PROSITE" id="PS50125">
    <property type="entry name" value="GUANYLATE_CYCLASE_2"/>
    <property type="match status" value="1"/>
</dbReference>
<evidence type="ECO:0000256" key="1">
    <source>
        <dbReference type="SAM" id="Phobius"/>
    </source>
</evidence>
<reference evidence="3 4" key="1">
    <citation type="journal article" date="2010" name="Nat. Commun.">
        <title>The complete sequence of the smallest known nuclear genome from the microsporidian Encephalitozoon intestinalis.</title>
        <authorList>
            <person name="Corradi N."/>
            <person name="Pombert J.-F."/>
            <person name="Farinelli L."/>
            <person name="Didier E.S."/>
            <person name="Keeling P.J."/>
        </authorList>
    </citation>
    <scope>NUCLEOTIDE SEQUENCE [LARGE SCALE GENOMIC DNA]</scope>
    <source>
        <strain evidence="3 4">ATCC 50506</strain>
    </source>
</reference>